<dbReference type="AlphaFoldDB" id="A0A078B2G2"/>
<feature type="compositionally biased region" description="Polar residues" evidence="1">
    <location>
        <begin position="488"/>
        <end position="505"/>
    </location>
</feature>
<feature type="region of interest" description="Disordered" evidence="1">
    <location>
        <begin position="96"/>
        <end position="122"/>
    </location>
</feature>
<evidence type="ECO:0000313" key="3">
    <source>
        <dbReference type="Proteomes" id="UP000039865"/>
    </source>
</evidence>
<dbReference type="OrthoDB" id="10609704at2759"/>
<proteinExistence type="predicted"/>
<dbReference type="Proteomes" id="UP000039865">
    <property type="component" value="Unassembled WGS sequence"/>
</dbReference>
<feature type="compositionally biased region" description="Basic and acidic residues" evidence="1">
    <location>
        <begin position="101"/>
        <end position="122"/>
    </location>
</feature>
<protein>
    <submittedName>
        <fullName evidence="2">Uncharacterized protein</fullName>
    </submittedName>
</protein>
<evidence type="ECO:0000313" key="2">
    <source>
        <dbReference type="EMBL" id="CDW87673.1"/>
    </source>
</evidence>
<accession>A0A078B2G2</accession>
<gene>
    <name evidence="2" type="primary">Contig14330.g15267</name>
    <name evidence="2" type="ORF">STYLEM_16785</name>
</gene>
<feature type="compositionally biased region" description="Acidic residues" evidence="1">
    <location>
        <begin position="472"/>
        <end position="486"/>
    </location>
</feature>
<evidence type="ECO:0000256" key="1">
    <source>
        <dbReference type="SAM" id="MobiDB-lite"/>
    </source>
</evidence>
<keyword evidence="3" id="KW-1185">Reference proteome</keyword>
<feature type="region of interest" description="Disordered" evidence="1">
    <location>
        <begin position="449"/>
        <end position="505"/>
    </location>
</feature>
<organism evidence="2 3">
    <name type="scientific">Stylonychia lemnae</name>
    <name type="common">Ciliate</name>
    <dbReference type="NCBI Taxonomy" id="5949"/>
    <lineage>
        <taxon>Eukaryota</taxon>
        <taxon>Sar</taxon>
        <taxon>Alveolata</taxon>
        <taxon>Ciliophora</taxon>
        <taxon>Intramacronucleata</taxon>
        <taxon>Spirotrichea</taxon>
        <taxon>Stichotrichia</taxon>
        <taxon>Sporadotrichida</taxon>
        <taxon>Oxytrichidae</taxon>
        <taxon>Stylonychinae</taxon>
        <taxon>Stylonychia</taxon>
    </lineage>
</organism>
<name>A0A078B2G2_STYLE</name>
<dbReference type="InParanoid" id="A0A078B2G2"/>
<sequence length="505" mass="58806">MSEANSNGKEKKSKKPQNDEDLKKEKKITKVLKLAMNKEKEKNANLQVEIEKLRNRNTELEAELKEKEKKYLDFYIENTRQHEQIVELQNQLQESQMNAQKEVKQSSDKNQKNQKPRDDSDMIMNYEKRIQEYMLNMQKLERDIELEPLKKIEYEYKKIVEQKEQVIEEKVQQMAELNKYIESLKVENDEKIQQIIKEMDETNMQNNKMIDLKLEFEAKIDRKDKDIGELMEILHKLKDDIKGKDQAISALSQTLMEKGDENRQLSEAVNEIKNHHLSTSILGKKFAGQKIGTIKLDEVTFRFACDSSREDSEYYLEILDYRGKSWKQIPVLDIESIEPSQGIKFILSYYVSSSFFGKSESIKQEHYQSRHIAELKDAYDQIMNIIEKKEQEVENFFQSQRSQSMVIYGQEGLNGNNQGSVNKSNGLVNSVSAFGAGVTGAIGNLFKTKTNTNIDQPNHNNNKQDQQIKEETDSEDEVDSDEDVDGDNSNQSAEEELNNQYEEVN</sequence>
<reference evidence="2 3" key="1">
    <citation type="submission" date="2014-06" db="EMBL/GenBank/DDBJ databases">
        <authorList>
            <person name="Swart Estienne"/>
        </authorList>
    </citation>
    <scope>NUCLEOTIDE SEQUENCE [LARGE SCALE GENOMIC DNA]</scope>
    <source>
        <strain evidence="2 3">130c</strain>
    </source>
</reference>
<dbReference type="EMBL" id="CCKQ01015830">
    <property type="protein sequence ID" value="CDW87673.1"/>
    <property type="molecule type" value="Genomic_DNA"/>
</dbReference>
<feature type="compositionally biased region" description="Polar residues" evidence="1">
    <location>
        <begin position="449"/>
        <end position="465"/>
    </location>
</feature>
<feature type="region of interest" description="Disordered" evidence="1">
    <location>
        <begin position="1"/>
        <end position="26"/>
    </location>
</feature>